<evidence type="ECO:0000256" key="11">
    <source>
        <dbReference type="ARBA" id="ARBA00023049"/>
    </source>
</evidence>
<dbReference type="PANTHER" id="PTHR13062">
    <property type="entry name" value="COLLAGENASE"/>
    <property type="match status" value="1"/>
</dbReference>
<evidence type="ECO:0000256" key="8">
    <source>
        <dbReference type="ARBA" id="ARBA00022729"/>
    </source>
</evidence>
<evidence type="ECO:0000256" key="10">
    <source>
        <dbReference type="ARBA" id="ARBA00022833"/>
    </source>
</evidence>
<keyword evidence="10" id="KW-0862">Zinc</keyword>
<evidence type="ECO:0000256" key="12">
    <source>
        <dbReference type="ARBA" id="ARBA00023145"/>
    </source>
</evidence>
<dbReference type="EMBL" id="CP071091">
    <property type="protein sequence ID" value="QSQ11200.1"/>
    <property type="molecule type" value="Genomic_DNA"/>
</dbReference>
<comment type="subcellular location">
    <subcellularLocation>
        <location evidence="3">Secreted</location>
    </subcellularLocation>
</comment>
<dbReference type="Pfam" id="PF08453">
    <property type="entry name" value="Peptidase_M9_N"/>
    <property type="match status" value="1"/>
</dbReference>
<evidence type="ECO:0000256" key="7">
    <source>
        <dbReference type="ARBA" id="ARBA00022723"/>
    </source>
</evidence>
<dbReference type="Pfam" id="PF04151">
    <property type="entry name" value="PPC"/>
    <property type="match status" value="1"/>
</dbReference>
<evidence type="ECO:0000256" key="13">
    <source>
        <dbReference type="SAM" id="MobiDB-lite"/>
    </source>
</evidence>
<evidence type="ECO:0000256" key="14">
    <source>
        <dbReference type="SAM" id="SignalP"/>
    </source>
</evidence>
<evidence type="ECO:0000256" key="4">
    <source>
        <dbReference type="ARBA" id="ARBA00012653"/>
    </source>
</evidence>
<name>A0ABX7N0H1_9BACT</name>
<reference evidence="17 18" key="1">
    <citation type="submission" date="2021-02" db="EMBL/GenBank/DDBJ databases">
        <title>De Novo genome assembly of isolated myxobacteria.</title>
        <authorList>
            <person name="Stevens D.C."/>
        </authorList>
    </citation>
    <scope>NUCLEOTIDE SEQUENCE [LARGE SCALE GENOMIC DNA]</scope>
    <source>
        <strain evidence="17 18">SCHIC003</strain>
    </source>
</reference>
<evidence type="ECO:0000259" key="16">
    <source>
        <dbReference type="Pfam" id="PF08453"/>
    </source>
</evidence>
<feature type="domain" description="Peptidase M9 collagenase N-terminal" evidence="16">
    <location>
        <begin position="86"/>
        <end position="267"/>
    </location>
</feature>
<feature type="signal peptide" evidence="14">
    <location>
        <begin position="1"/>
        <end position="28"/>
    </location>
</feature>
<feature type="domain" description="Peptidase C-terminal archaeal/bacterial" evidence="15">
    <location>
        <begin position="659"/>
        <end position="728"/>
    </location>
</feature>
<evidence type="ECO:0000313" key="18">
    <source>
        <dbReference type="Proteomes" id="UP000663090"/>
    </source>
</evidence>
<protein>
    <recommendedName>
        <fullName evidence="4">microbial collagenase</fullName>
        <ecNumber evidence="4">3.4.24.3</ecNumber>
    </recommendedName>
</protein>
<keyword evidence="18" id="KW-1185">Reference proteome</keyword>
<keyword evidence="9" id="KW-0378">Hydrolase</keyword>
<gene>
    <name evidence="17" type="ORF">JY572_22545</name>
</gene>
<keyword evidence="11" id="KW-0482">Metalloprotease</keyword>
<keyword evidence="6" id="KW-0645">Protease</keyword>
<dbReference type="Proteomes" id="UP000663090">
    <property type="component" value="Chromosome"/>
</dbReference>
<evidence type="ECO:0000259" key="15">
    <source>
        <dbReference type="Pfam" id="PF04151"/>
    </source>
</evidence>
<dbReference type="RefSeq" id="WP_206712957.1">
    <property type="nucleotide sequence ID" value="NZ_CP071091.1"/>
</dbReference>
<evidence type="ECO:0000256" key="6">
    <source>
        <dbReference type="ARBA" id="ARBA00022670"/>
    </source>
</evidence>
<evidence type="ECO:0000313" key="17">
    <source>
        <dbReference type="EMBL" id="QSQ11200.1"/>
    </source>
</evidence>
<evidence type="ECO:0000256" key="1">
    <source>
        <dbReference type="ARBA" id="ARBA00000424"/>
    </source>
</evidence>
<feature type="region of interest" description="Disordered" evidence="13">
    <location>
        <begin position="29"/>
        <end position="62"/>
    </location>
</feature>
<evidence type="ECO:0000256" key="3">
    <source>
        <dbReference type="ARBA" id="ARBA00004613"/>
    </source>
</evidence>
<evidence type="ECO:0000256" key="9">
    <source>
        <dbReference type="ARBA" id="ARBA00022801"/>
    </source>
</evidence>
<keyword evidence="5" id="KW-0964">Secreted</keyword>
<feature type="chain" id="PRO_5046405291" description="microbial collagenase" evidence="14">
    <location>
        <begin position="29"/>
        <end position="747"/>
    </location>
</feature>
<comment type="catalytic activity">
    <reaction evidence="1">
        <text>Digestion of native collagen in the triple helical region at Xaa-|-Gly bonds. With synthetic peptides, a preference is shown for Gly at P3 and P1', Pro and Ala at P2 and P2', and hydroxyproline, Ala or Arg at P3'.</text>
        <dbReference type="EC" id="3.4.24.3"/>
    </reaction>
</comment>
<dbReference type="Pfam" id="PF01752">
    <property type="entry name" value="Peptidase_M9"/>
    <property type="match status" value="1"/>
</dbReference>
<dbReference type="Gene3D" id="1.10.390.20">
    <property type="match status" value="1"/>
</dbReference>
<dbReference type="PRINTS" id="PR00931">
    <property type="entry name" value="MICOLLPTASE"/>
</dbReference>
<evidence type="ECO:0000256" key="2">
    <source>
        <dbReference type="ARBA" id="ARBA00001947"/>
    </source>
</evidence>
<keyword evidence="7" id="KW-0479">Metal-binding</keyword>
<dbReference type="InterPro" id="IPR013661">
    <property type="entry name" value="Peptidase_M9_N_dom"/>
</dbReference>
<dbReference type="Gene3D" id="2.60.120.380">
    <property type="match status" value="1"/>
</dbReference>
<dbReference type="PANTHER" id="PTHR13062:SF9">
    <property type="entry name" value="MICROBIAL COLLAGENASE"/>
    <property type="match status" value="1"/>
</dbReference>
<dbReference type="InterPro" id="IPR002169">
    <property type="entry name" value="Peptidase_M9A/M9B"/>
</dbReference>
<dbReference type="EC" id="3.4.24.3" evidence="4"/>
<dbReference type="Gene3D" id="3.40.30.160">
    <property type="entry name" value="Collagenase ColT, N-terminal domain"/>
    <property type="match status" value="1"/>
</dbReference>
<keyword evidence="8 14" id="KW-0732">Signal</keyword>
<evidence type="ECO:0000256" key="5">
    <source>
        <dbReference type="ARBA" id="ARBA00022525"/>
    </source>
</evidence>
<accession>A0ABX7N0H1</accession>
<keyword evidence="12" id="KW-0865">Zymogen</keyword>
<proteinExistence type="predicted"/>
<organism evidence="17 18">
    <name type="scientific">Myxococcus landrumensis</name>
    <dbReference type="NCBI Taxonomy" id="2813577"/>
    <lineage>
        <taxon>Bacteria</taxon>
        <taxon>Pseudomonadati</taxon>
        <taxon>Myxococcota</taxon>
        <taxon>Myxococcia</taxon>
        <taxon>Myxococcales</taxon>
        <taxon>Cystobacterineae</taxon>
        <taxon>Myxococcaceae</taxon>
        <taxon>Myxococcus</taxon>
    </lineage>
</organism>
<comment type="cofactor">
    <cofactor evidence="2">
        <name>Zn(2+)</name>
        <dbReference type="ChEBI" id="CHEBI:29105"/>
    </cofactor>
</comment>
<feature type="compositionally biased region" description="Basic and acidic residues" evidence="13">
    <location>
        <begin position="38"/>
        <end position="62"/>
    </location>
</feature>
<sequence>MHSPITDACRCHSVLAVCLTLFALGADARPGGPPPSESARRIHGVEKSHTHERLQPDAREPHFSPEQLREALTPPAPRRAALAAACDTAAFGSASGNALVTLVKGSTSDCVNTLFSVTGTLARQVFIESKMVTIANALTTSAQGYVGNNSGQTLQLILFLRAGYYVQYYNPDVVGAYGTALRNAIRPALNAFVANSHFRDVNDDHGAVLSEFVILIDSSSENAQHLGTFKGLLDRFNATSLASWYMRSATNSVFVGLFRGHYNDDFVAAIQADTSIIDSLDSFGLRHESLLGTDNQYLVVNAAREMARFLQYPGAVQTKARPKVKALITNHSMTGPTAGVWVGAAEMADYYDNANCSYYGICDFRRTLEQAVLRVTHNCGATLRMRAQDMTAAQLTQSCGALATQESYFHDKLKTNRVPVASDNNTSLEMVIFDSSTDYQTYAGALFGIDTNNGGMYLEGDPAASGNQARFIAYEAEWVRPTFKIWNLEHEYVHYLDGRFDMKGGFGDSVSQPTIWWIEGLGEYISKKNDNADAVELGTSKAFQLSQILRNDYNSGTERVYYWGYLAVRFMFERQASTVNTFLGQFRAGNYTGYRQSLDAFGTSRDAEFHTWIDCVATATDPSTCGSTDPGPGTGTPCTDPNPQVLGNGCYRGPFASGDAQYFYLWVPQGARNLSFKLSGGTGNADMYIRAVSWPTTTAYDYRPYLAGNDETVDIPSPRAGNYFHVMVKARTPYTGVKLEARFDAAP</sequence>
<dbReference type="InterPro" id="IPR007280">
    <property type="entry name" value="Peptidase_C_arc/bac"/>
</dbReference>